<dbReference type="EMBL" id="JARJBB010000015">
    <property type="protein sequence ID" value="MDF3301781.1"/>
    <property type="molecule type" value="Genomic_DNA"/>
</dbReference>
<evidence type="ECO:0000313" key="2">
    <source>
        <dbReference type="EMBL" id="MDF3301781.1"/>
    </source>
</evidence>
<comment type="caution">
    <text evidence="2">The sequence shown here is derived from an EMBL/GenBank/DDBJ whole genome shotgun (WGS) entry which is preliminary data.</text>
</comment>
<dbReference type="CDD" id="cd00093">
    <property type="entry name" value="HTH_XRE"/>
    <property type="match status" value="1"/>
</dbReference>
<keyword evidence="3" id="KW-1185">Reference proteome</keyword>
<dbReference type="Proteomes" id="UP001221150">
    <property type="component" value="Unassembled WGS sequence"/>
</dbReference>
<dbReference type="Pfam" id="PF10901">
    <property type="entry name" value="DUF2690"/>
    <property type="match status" value="1"/>
</dbReference>
<dbReference type="InterPro" id="IPR001387">
    <property type="entry name" value="Cro/C1-type_HTH"/>
</dbReference>
<dbReference type="SUPFAM" id="SSF47413">
    <property type="entry name" value="lambda repressor-like DNA-binding domains"/>
    <property type="match status" value="1"/>
</dbReference>
<accession>A0ABT6AAX3</accession>
<protein>
    <submittedName>
        <fullName evidence="2">DUF2690 domain-containing protein</fullName>
    </submittedName>
</protein>
<dbReference type="Pfam" id="PF13560">
    <property type="entry name" value="HTH_31"/>
    <property type="match status" value="1"/>
</dbReference>
<sequence>MRQPPAAAPSDEQLTACLRELRDRTGLSLAALAQRTPYSKSAWHRYLTGIKPPPRSAVEALARLAGADPARALALWETASAPGPAQGGAPVPARTGRGPLPALTVLAAVAAVVAALVAPSGSGVPGARAVMAGQRCHGRACQGVLPGASACAGDAQTRSTVADADYTVRLRYSPSCGTAWSQVRVSGAVAREVSVRAGEDALSATYSADDVRGDTSPMLAVPSPRGVEACAEVAGKLACTGLDADAAQQP</sequence>
<dbReference type="Gene3D" id="1.10.260.40">
    <property type="entry name" value="lambda repressor-like DNA-binding domains"/>
    <property type="match status" value="1"/>
</dbReference>
<evidence type="ECO:0000259" key="1">
    <source>
        <dbReference type="SMART" id="SM00530"/>
    </source>
</evidence>
<dbReference type="InterPro" id="IPR010982">
    <property type="entry name" value="Lambda_DNA-bd_dom_sf"/>
</dbReference>
<proteinExistence type="predicted"/>
<reference evidence="2 3" key="1">
    <citation type="submission" date="2023-03" db="EMBL/GenBank/DDBJ databases">
        <title>Draft genome sequence of Streptomyces sp. K1PA1 isolated from peat swamp forest in Thailand.</title>
        <authorList>
            <person name="Klaysubun C."/>
            <person name="Duangmal K."/>
        </authorList>
    </citation>
    <scope>NUCLEOTIDE SEQUENCE [LARGE SCALE GENOMIC DNA]</scope>
    <source>
        <strain evidence="2 3">K1PA1</strain>
    </source>
</reference>
<dbReference type="InterPro" id="IPR021224">
    <property type="entry name" value="DUF2690"/>
</dbReference>
<gene>
    <name evidence="2" type="ORF">P3H78_24775</name>
</gene>
<dbReference type="SMART" id="SM00530">
    <property type="entry name" value="HTH_XRE"/>
    <property type="match status" value="1"/>
</dbReference>
<name>A0ABT6AAX3_9ACTN</name>
<organism evidence="2 3">
    <name type="scientific">Streptomyces tropicalis</name>
    <dbReference type="NCBI Taxonomy" id="3034234"/>
    <lineage>
        <taxon>Bacteria</taxon>
        <taxon>Bacillati</taxon>
        <taxon>Actinomycetota</taxon>
        <taxon>Actinomycetes</taxon>
        <taxon>Kitasatosporales</taxon>
        <taxon>Streptomycetaceae</taxon>
        <taxon>Streptomyces</taxon>
    </lineage>
</organism>
<dbReference type="RefSeq" id="WP_276111356.1">
    <property type="nucleotide sequence ID" value="NZ_JARJBB010000015.1"/>
</dbReference>
<evidence type="ECO:0000313" key="3">
    <source>
        <dbReference type="Proteomes" id="UP001221150"/>
    </source>
</evidence>
<feature type="domain" description="HTH cro/C1-type" evidence="1">
    <location>
        <begin position="17"/>
        <end position="72"/>
    </location>
</feature>